<evidence type="ECO:0000259" key="7">
    <source>
        <dbReference type="PROSITE" id="PS50156"/>
    </source>
</evidence>
<dbReference type="AlphaFoldDB" id="E1QFU7"/>
<dbReference type="GO" id="GO:0005886">
    <property type="term" value="C:plasma membrane"/>
    <property type="evidence" value="ECO:0007669"/>
    <property type="project" value="UniProtKB-SubCell"/>
</dbReference>
<dbReference type="Gene3D" id="1.20.1640.10">
    <property type="entry name" value="Multidrug efflux transporter AcrB transmembrane domain"/>
    <property type="match status" value="2"/>
</dbReference>
<keyword evidence="3 6" id="KW-0812">Transmembrane</keyword>
<feature type="transmembrane region" description="Helical" evidence="6">
    <location>
        <begin position="328"/>
        <end position="347"/>
    </location>
</feature>
<reference evidence="8 9" key="1">
    <citation type="journal article" date="2010" name="Stand. Genomic Sci.">
        <title>Complete genome sequence of Desulfarculus baarsii type strain (2st14).</title>
        <authorList>
            <person name="Sun H."/>
            <person name="Spring S."/>
            <person name="Lapidus A."/>
            <person name="Davenport K."/>
            <person name="Del Rio T.G."/>
            <person name="Tice H."/>
            <person name="Nolan M."/>
            <person name="Copeland A."/>
            <person name="Cheng J.F."/>
            <person name="Lucas S."/>
            <person name="Tapia R."/>
            <person name="Goodwin L."/>
            <person name="Pitluck S."/>
            <person name="Ivanova N."/>
            <person name="Pagani I."/>
            <person name="Mavromatis K."/>
            <person name="Ovchinnikova G."/>
            <person name="Pati A."/>
            <person name="Chen A."/>
            <person name="Palaniappan K."/>
            <person name="Hauser L."/>
            <person name="Chang Y.J."/>
            <person name="Jeffries C.D."/>
            <person name="Detter J.C."/>
            <person name="Han C."/>
            <person name="Rohde M."/>
            <person name="Brambilla E."/>
            <person name="Goker M."/>
            <person name="Woyke T."/>
            <person name="Bristow J."/>
            <person name="Eisen J.A."/>
            <person name="Markowitz V."/>
            <person name="Hugenholtz P."/>
            <person name="Kyrpides N.C."/>
            <person name="Klenk H.P."/>
            <person name="Land M."/>
        </authorList>
    </citation>
    <scope>NUCLEOTIDE SEQUENCE [LARGE SCALE GENOMIC DNA]</scope>
    <source>
        <strain evidence="9">ATCC 33931 / DSM 2075 / LMG 7858 / VKM B-1802 / 2st14</strain>
    </source>
</reference>
<keyword evidence="4 6" id="KW-1133">Transmembrane helix</keyword>
<feature type="transmembrane region" description="Helical" evidence="6">
    <location>
        <begin position="257"/>
        <end position="281"/>
    </location>
</feature>
<protein>
    <submittedName>
        <fullName evidence="8">Exporter of the RND superfamily protein</fullName>
    </submittedName>
</protein>
<feature type="transmembrane region" description="Helical" evidence="6">
    <location>
        <begin position="359"/>
        <end position="383"/>
    </location>
</feature>
<accession>E1QFU7</accession>
<keyword evidence="9" id="KW-1185">Reference proteome</keyword>
<dbReference type="OrthoDB" id="9803781at2"/>
<dbReference type="Proteomes" id="UP000009047">
    <property type="component" value="Chromosome"/>
</dbReference>
<evidence type="ECO:0000256" key="6">
    <source>
        <dbReference type="SAM" id="Phobius"/>
    </source>
</evidence>
<sequence length="821" mass="91023">MKTPKTSLIDFAVNRSKWVAFGLLAIMVFFAMFFPNMTMDTDPENMLEPTEPVRVFHNAAKKRFDLSDTIVVGVIKDNDPHGVFNPRTLAHVFELTRFAKTLRYEDPKHPGKTTGVIEVDMVAPSMVDHMRQAGPGTIAFEWLMRRPPTTEAEALAVRDKALSNPLLVGQMVSADGKALCLYLPLTDKLLSYDVYTALREKIREFGDAEDWHIAGLPVAEGAIGVEMFSEMVIASPLAMVLIFGMLYAMFRRWSMVILPMLIATATVVATLGAMIALGLPVHILSSMLPIFLMSISICDAIHVLSEFFDVYTAEKGRKESIKEVMNTLFMPMFYTSLTTAAGFFSFVTTDIPPARVFGAFVGVGVMFAWIITILFVPAYIMLLPERTLRDFGMAAHRGGRDSWLTRLLHRLGEIACQRSKVVLAVFLACTALSVWGMSQIAINDNYAKRFAVGHPIREADTALNRHFGGTYTASLVLDAKKGEEVFKRPDVLNYMAAMQTWLERNRYIGKSTSLADIVRKVHQELVDGRPENYRIPPTEGAVAECVMQYQQSHKPHDIWHFVTPEFDSANIFMQFQSGDSTRTEAAVKAIQSYIENNKPPVALSCQFAGLHYINYIFQGKMFWGMLGSLAGSYIIVLVMMTVLFRSVAWGFLCMIPMTLTIMFMYGALGFLGLDYDMPVAVLGAISLGIAVDFAIHFLERSRQITSQTGSWEKAAPRMFGEPARAISRNVIIIAFGFLPMLVAALVPYKTTGILLFSILIISGVVTLVLLPALLTVGRRWFFRARRFSTQGDAGASHDRPALVTVGIGAAKGGAADDAGRE</sequence>
<evidence type="ECO:0000313" key="8">
    <source>
        <dbReference type="EMBL" id="ADK84557.1"/>
    </source>
</evidence>
<evidence type="ECO:0000256" key="2">
    <source>
        <dbReference type="ARBA" id="ARBA00022475"/>
    </source>
</evidence>
<keyword evidence="2" id="KW-1003">Cell membrane</keyword>
<dbReference type="RefSeq" id="WP_013258011.1">
    <property type="nucleotide sequence ID" value="NC_014365.1"/>
</dbReference>
<feature type="transmembrane region" description="Helical" evidence="6">
    <location>
        <begin position="287"/>
        <end position="308"/>
    </location>
</feature>
<dbReference type="SUPFAM" id="SSF82866">
    <property type="entry name" value="Multidrug efflux transporter AcrB transmembrane domain"/>
    <property type="match status" value="2"/>
</dbReference>
<evidence type="ECO:0000256" key="1">
    <source>
        <dbReference type="ARBA" id="ARBA00004651"/>
    </source>
</evidence>
<dbReference type="PROSITE" id="PS50156">
    <property type="entry name" value="SSD"/>
    <property type="match status" value="1"/>
</dbReference>
<dbReference type="InterPro" id="IPR050545">
    <property type="entry name" value="Mycobact_MmpL"/>
</dbReference>
<feature type="transmembrane region" description="Helical" evidence="6">
    <location>
        <begin position="18"/>
        <end position="37"/>
    </location>
</feature>
<feature type="transmembrane region" description="Helical" evidence="6">
    <location>
        <begin position="231"/>
        <end position="250"/>
    </location>
</feature>
<dbReference type="KEGG" id="dbr:Deba_1189"/>
<evidence type="ECO:0000256" key="5">
    <source>
        <dbReference type="ARBA" id="ARBA00023136"/>
    </source>
</evidence>
<dbReference type="STRING" id="644282.Deba_1189"/>
<feature type="domain" description="SSD" evidence="7">
    <location>
        <begin position="252"/>
        <end position="382"/>
    </location>
</feature>
<dbReference type="InterPro" id="IPR004869">
    <property type="entry name" value="MMPL_dom"/>
</dbReference>
<feature type="transmembrane region" description="Helical" evidence="6">
    <location>
        <begin position="752"/>
        <end position="776"/>
    </location>
</feature>
<dbReference type="EMBL" id="CP002085">
    <property type="protein sequence ID" value="ADK84557.1"/>
    <property type="molecule type" value="Genomic_DNA"/>
</dbReference>
<dbReference type="HOGENOM" id="CLU_008861_3_0_7"/>
<dbReference type="Pfam" id="PF03176">
    <property type="entry name" value="MMPL"/>
    <property type="match status" value="2"/>
</dbReference>
<evidence type="ECO:0000313" key="9">
    <source>
        <dbReference type="Proteomes" id="UP000009047"/>
    </source>
</evidence>
<feature type="transmembrane region" description="Helical" evidence="6">
    <location>
        <begin position="421"/>
        <end position="442"/>
    </location>
</feature>
<feature type="transmembrane region" description="Helical" evidence="6">
    <location>
        <begin position="651"/>
        <end position="673"/>
    </location>
</feature>
<dbReference type="PANTHER" id="PTHR33406:SF13">
    <property type="entry name" value="MEMBRANE PROTEIN YDFJ"/>
    <property type="match status" value="1"/>
</dbReference>
<gene>
    <name evidence="8" type="ordered locus">Deba_1189</name>
</gene>
<dbReference type="PANTHER" id="PTHR33406">
    <property type="entry name" value="MEMBRANE PROTEIN MJ1562-RELATED"/>
    <property type="match status" value="1"/>
</dbReference>
<dbReference type="InterPro" id="IPR000731">
    <property type="entry name" value="SSD"/>
</dbReference>
<evidence type="ECO:0000256" key="3">
    <source>
        <dbReference type="ARBA" id="ARBA00022692"/>
    </source>
</evidence>
<comment type="subcellular location">
    <subcellularLocation>
        <location evidence="1">Cell membrane</location>
        <topology evidence="1">Multi-pass membrane protein</topology>
    </subcellularLocation>
</comment>
<proteinExistence type="predicted"/>
<keyword evidence="5 6" id="KW-0472">Membrane</keyword>
<organism evidence="8 9">
    <name type="scientific">Desulfarculus baarsii (strain ATCC 33931 / DSM 2075 / LMG 7858 / VKM B-1802 / 2st14)</name>
    <dbReference type="NCBI Taxonomy" id="644282"/>
    <lineage>
        <taxon>Bacteria</taxon>
        <taxon>Pseudomonadati</taxon>
        <taxon>Thermodesulfobacteriota</taxon>
        <taxon>Desulfarculia</taxon>
        <taxon>Desulfarculales</taxon>
        <taxon>Desulfarculaceae</taxon>
        <taxon>Desulfarculus</taxon>
    </lineage>
</organism>
<feature type="transmembrane region" description="Helical" evidence="6">
    <location>
        <begin position="679"/>
        <end position="698"/>
    </location>
</feature>
<name>E1QFU7_DESB2</name>
<feature type="transmembrane region" description="Helical" evidence="6">
    <location>
        <begin position="726"/>
        <end position="746"/>
    </location>
</feature>
<evidence type="ECO:0000256" key="4">
    <source>
        <dbReference type="ARBA" id="ARBA00022989"/>
    </source>
</evidence>
<feature type="transmembrane region" description="Helical" evidence="6">
    <location>
        <begin position="621"/>
        <end position="644"/>
    </location>
</feature>
<dbReference type="eggNOG" id="COG1033">
    <property type="taxonomic scope" value="Bacteria"/>
</dbReference>